<keyword evidence="3" id="KW-1185">Reference proteome</keyword>
<dbReference type="InterPro" id="IPR036770">
    <property type="entry name" value="Ankyrin_rpt-contain_sf"/>
</dbReference>
<dbReference type="EMBL" id="VJMH01005161">
    <property type="protein sequence ID" value="KAF0699685.1"/>
    <property type="molecule type" value="Genomic_DNA"/>
</dbReference>
<dbReference type="Pfam" id="PF13637">
    <property type="entry name" value="Ank_4"/>
    <property type="match status" value="1"/>
</dbReference>
<dbReference type="PANTHER" id="PTHR46586:SF3">
    <property type="entry name" value="ANKYRIN REPEAT-CONTAINING PROTEIN"/>
    <property type="match status" value="1"/>
</dbReference>
<dbReference type="Proteomes" id="UP000332933">
    <property type="component" value="Unassembled WGS sequence"/>
</dbReference>
<dbReference type="PANTHER" id="PTHR46586">
    <property type="entry name" value="ANKYRIN REPEAT-CONTAINING PROTEIN"/>
    <property type="match status" value="1"/>
</dbReference>
<protein>
    <submittedName>
        <fullName evidence="2">Aste57867_9762 protein</fullName>
    </submittedName>
</protein>
<dbReference type="AlphaFoldDB" id="A0A485KNP8"/>
<sequence>MAAASIAARATECIVAAAMRTRTPSLHLPMKKSRRAAPSRSVQRVLCRAVLLNPELFATVTAFQHGIFEDLVFFVREWKGMVTSRFGNAPFVLPERYFKSYDRKTFHLSFLCLDPASIDAAPLHLSIFEGDAARVNRWLACKPQWLTHRALDCAASHGHLHLVLLLHDRGAAASPTAMDLAALGGHLGIVQFLHGARHEGCTFHALDHAARAGHLAVVRFLHEHVHAAATHRAMDAAATHGFLDVVRFLHTHRHEGCSTAAMDAAASAGFLAIVEFLHWHRTEGCTSAALDGAATHGHMEVVQFLHIHRHEGGTAAAMDGAARAGRLDMLRWLHEQREEGCSTDAMDDAAKHGHLEVVRWLHEARGAGCTAEGLQDTEEAGHMTIAAFLRAHCCVVRYTAPLPLMMESSDSEGEALRWWRGAVVDDDDEW</sequence>
<name>A0A485KNP8_9STRA</name>
<reference evidence="2 3" key="1">
    <citation type="submission" date="2019-03" db="EMBL/GenBank/DDBJ databases">
        <authorList>
            <person name="Gaulin E."/>
            <person name="Dumas B."/>
        </authorList>
    </citation>
    <scope>NUCLEOTIDE SEQUENCE [LARGE SCALE GENOMIC DNA]</scope>
    <source>
        <strain evidence="2">CBS 568.67</strain>
    </source>
</reference>
<reference evidence="1" key="2">
    <citation type="submission" date="2019-06" db="EMBL/GenBank/DDBJ databases">
        <title>Genomics analysis of Aphanomyces spp. identifies a new class of oomycete effector associated with host adaptation.</title>
        <authorList>
            <person name="Gaulin E."/>
        </authorList>
    </citation>
    <scope>NUCLEOTIDE SEQUENCE</scope>
    <source>
        <strain evidence="1">CBS 578.67</strain>
    </source>
</reference>
<dbReference type="Gene3D" id="1.25.40.20">
    <property type="entry name" value="Ankyrin repeat-containing domain"/>
    <property type="match status" value="1"/>
</dbReference>
<evidence type="ECO:0000313" key="1">
    <source>
        <dbReference type="EMBL" id="KAF0699685.1"/>
    </source>
</evidence>
<proteinExistence type="predicted"/>
<dbReference type="InterPro" id="IPR052050">
    <property type="entry name" value="SecEffector_AnkRepeat"/>
</dbReference>
<evidence type="ECO:0000313" key="2">
    <source>
        <dbReference type="EMBL" id="VFT86641.1"/>
    </source>
</evidence>
<dbReference type="OrthoDB" id="74529at2759"/>
<accession>A0A485KNP8</accession>
<gene>
    <name evidence="2" type="primary">Aste57867_9762</name>
    <name evidence="1" type="ORF">As57867_009723</name>
    <name evidence="2" type="ORF">ASTE57867_9762</name>
</gene>
<dbReference type="SUPFAM" id="SSF48403">
    <property type="entry name" value="Ankyrin repeat"/>
    <property type="match status" value="1"/>
</dbReference>
<dbReference type="InterPro" id="IPR002110">
    <property type="entry name" value="Ankyrin_rpt"/>
</dbReference>
<evidence type="ECO:0000313" key="3">
    <source>
        <dbReference type="Proteomes" id="UP000332933"/>
    </source>
</evidence>
<organism evidence="2 3">
    <name type="scientific">Aphanomyces stellatus</name>
    <dbReference type="NCBI Taxonomy" id="120398"/>
    <lineage>
        <taxon>Eukaryota</taxon>
        <taxon>Sar</taxon>
        <taxon>Stramenopiles</taxon>
        <taxon>Oomycota</taxon>
        <taxon>Saprolegniomycetes</taxon>
        <taxon>Saprolegniales</taxon>
        <taxon>Verrucalvaceae</taxon>
        <taxon>Aphanomyces</taxon>
    </lineage>
</organism>
<dbReference type="EMBL" id="CAADRA010005182">
    <property type="protein sequence ID" value="VFT86641.1"/>
    <property type="molecule type" value="Genomic_DNA"/>
</dbReference>